<evidence type="ECO:0000313" key="2">
    <source>
        <dbReference type="Proteomes" id="UP000001542"/>
    </source>
</evidence>
<organism evidence="1 2">
    <name type="scientific">Trichomonas vaginalis (strain ATCC PRA-98 / G3)</name>
    <dbReference type="NCBI Taxonomy" id="412133"/>
    <lineage>
        <taxon>Eukaryota</taxon>
        <taxon>Metamonada</taxon>
        <taxon>Parabasalia</taxon>
        <taxon>Trichomonadida</taxon>
        <taxon>Trichomonadidae</taxon>
        <taxon>Trichomonas</taxon>
    </lineage>
</organism>
<dbReference type="KEGG" id="tva:5465780"/>
<sequence length="123" mass="14115">MYNMQDTFVPTVNMSLPNALGVIAGSNPVLTLCVEDRFTIFRYDSNKYILVVIVSTNFLIDAELIIDASTSNMMCSFDFDRAPAMQHQSMFVGDCAVWSRTAHNYYAKTPVWMRNNRTFFIQF</sequence>
<name>A2DHH2_TRIV3</name>
<dbReference type="Proteomes" id="UP000001542">
    <property type="component" value="Unassembled WGS sequence"/>
</dbReference>
<dbReference type="VEuPathDB" id="TrichDB:TVAGG3_0678750"/>
<protein>
    <submittedName>
        <fullName evidence="1">Uncharacterized protein</fullName>
    </submittedName>
</protein>
<gene>
    <name evidence="1" type="ORF">TVAG_021930</name>
</gene>
<dbReference type="RefSeq" id="XP_001581231.1">
    <property type="nucleotide sequence ID" value="XM_001581181.1"/>
</dbReference>
<dbReference type="VEuPathDB" id="TrichDB:TVAG_021930"/>
<proteinExistence type="predicted"/>
<accession>A2DHH2</accession>
<evidence type="ECO:0000313" key="1">
    <source>
        <dbReference type="EMBL" id="EAY20245.1"/>
    </source>
</evidence>
<reference evidence="1" key="2">
    <citation type="journal article" date="2007" name="Science">
        <title>Draft genome sequence of the sexually transmitted pathogen Trichomonas vaginalis.</title>
        <authorList>
            <person name="Carlton J.M."/>
            <person name="Hirt R.P."/>
            <person name="Silva J.C."/>
            <person name="Delcher A.L."/>
            <person name="Schatz M."/>
            <person name="Zhao Q."/>
            <person name="Wortman J.R."/>
            <person name="Bidwell S.L."/>
            <person name="Alsmark U.C.M."/>
            <person name="Besteiro S."/>
            <person name="Sicheritz-Ponten T."/>
            <person name="Noel C.J."/>
            <person name="Dacks J.B."/>
            <person name="Foster P.G."/>
            <person name="Simillion C."/>
            <person name="Van de Peer Y."/>
            <person name="Miranda-Saavedra D."/>
            <person name="Barton G.J."/>
            <person name="Westrop G.D."/>
            <person name="Mueller S."/>
            <person name="Dessi D."/>
            <person name="Fiori P.L."/>
            <person name="Ren Q."/>
            <person name="Paulsen I."/>
            <person name="Zhang H."/>
            <person name="Bastida-Corcuera F.D."/>
            <person name="Simoes-Barbosa A."/>
            <person name="Brown M.T."/>
            <person name="Hayes R.D."/>
            <person name="Mukherjee M."/>
            <person name="Okumura C.Y."/>
            <person name="Schneider R."/>
            <person name="Smith A.J."/>
            <person name="Vanacova S."/>
            <person name="Villalvazo M."/>
            <person name="Haas B.J."/>
            <person name="Pertea M."/>
            <person name="Feldblyum T.V."/>
            <person name="Utterback T.R."/>
            <person name="Shu C.L."/>
            <person name="Osoegawa K."/>
            <person name="de Jong P.J."/>
            <person name="Hrdy I."/>
            <person name="Horvathova L."/>
            <person name="Zubacova Z."/>
            <person name="Dolezal P."/>
            <person name="Malik S.B."/>
            <person name="Logsdon J.M. Jr."/>
            <person name="Henze K."/>
            <person name="Gupta A."/>
            <person name="Wang C.C."/>
            <person name="Dunne R.L."/>
            <person name="Upcroft J.A."/>
            <person name="Upcroft P."/>
            <person name="White O."/>
            <person name="Salzberg S.L."/>
            <person name="Tang P."/>
            <person name="Chiu C.-H."/>
            <person name="Lee Y.-S."/>
            <person name="Embley T.M."/>
            <person name="Coombs G.H."/>
            <person name="Mottram J.C."/>
            <person name="Tachezy J."/>
            <person name="Fraser-Liggett C.M."/>
            <person name="Johnson P.J."/>
        </authorList>
    </citation>
    <scope>NUCLEOTIDE SEQUENCE [LARGE SCALE GENOMIC DNA]</scope>
    <source>
        <strain evidence="1">G3</strain>
    </source>
</reference>
<dbReference type="EMBL" id="DS113200">
    <property type="protein sequence ID" value="EAY20245.1"/>
    <property type="molecule type" value="Genomic_DNA"/>
</dbReference>
<reference evidence="1" key="1">
    <citation type="submission" date="2006-10" db="EMBL/GenBank/DDBJ databases">
        <authorList>
            <person name="Amadeo P."/>
            <person name="Zhao Q."/>
            <person name="Wortman J."/>
            <person name="Fraser-Liggett C."/>
            <person name="Carlton J."/>
        </authorList>
    </citation>
    <scope>NUCLEOTIDE SEQUENCE</scope>
    <source>
        <strain evidence="1">G3</strain>
    </source>
</reference>
<dbReference type="AlphaFoldDB" id="A2DHH2"/>
<keyword evidence="2" id="KW-1185">Reference proteome</keyword>
<dbReference type="InParanoid" id="A2DHH2"/>